<keyword evidence="6" id="KW-0064">Aspartyl protease</keyword>
<dbReference type="InterPro" id="IPR001584">
    <property type="entry name" value="Integrase_cat-core"/>
</dbReference>
<name>A0A438BLQ8_VITVI</name>
<keyword evidence="10" id="KW-0229">DNA integration</keyword>
<evidence type="ECO:0000256" key="6">
    <source>
        <dbReference type="ARBA" id="ARBA00022750"/>
    </source>
</evidence>
<dbReference type="FunFam" id="1.10.340.70:FF:000001">
    <property type="entry name" value="Retrovirus-related Pol polyprotein from transposon gypsy-like Protein"/>
    <property type="match status" value="1"/>
</dbReference>
<dbReference type="CDD" id="cd09274">
    <property type="entry name" value="RNase_HI_RT_Ty3"/>
    <property type="match status" value="1"/>
</dbReference>
<dbReference type="Pfam" id="PF00078">
    <property type="entry name" value="RVT_1"/>
    <property type="match status" value="1"/>
</dbReference>
<dbReference type="CDD" id="cd01647">
    <property type="entry name" value="RT_LTR"/>
    <property type="match status" value="1"/>
</dbReference>
<dbReference type="InterPro" id="IPR041577">
    <property type="entry name" value="RT_RNaseH_2"/>
</dbReference>
<keyword evidence="9" id="KW-0460">Magnesium</keyword>
<dbReference type="SUPFAM" id="SSF56672">
    <property type="entry name" value="DNA/RNA polymerases"/>
    <property type="match status" value="1"/>
</dbReference>
<sequence length="1329" mass="152500">MGTNKERIEHLEAGLEPPNQGNQHHEGHNGGRLVVSSKTAKLEFPRFSGDDPTEWFNRVNQFFEFQNTPDNQKVSLASYHLEGEANQWWQWIRRTFQDEGRVLSWIDFEEELWARFGPSDCEDFDEALSRIRQTGSMRDYQREFEQLGNRVKGWTQKALVGTFMGGLKTETSDGIRMFKPQTLKDAIRLARMRDDQLMRQRRVLRPAPPLRALPVLPPANQAAQGTPVRRLSWEEMQRRRLQGLCFNCNERFTAGHRCQGPRILMLEGYEDDNNVIYDEVNEERNTGRHQEENLEPEITLHALTGWSAPKTMRVAARIGDHDVIILIDSGSTHNFLSERLANLLRLPVIPTETFPVRVANGESLKCLHVVLGIQWLELLGAVVCDWKQLTMEFLWENQTRRLIGVDGQDIQAASLKELTKECRHSQTTIMLTPPREVDHCINLKEGTEPINVRPYRYAHYQKNEIEKQVQDMLQSGLVQTSTSPFSSPVLLVKKKDGNWRFCTDYRALNAATIKDRFPIPTVDDMLDELHGASYFTKLDLRAGYHQVRVKPSDIHKTAFRTHNGHYEYLVMPFGLCNAPSTFQAIMNSIFRPHLRKFILVFFDDILIYSPDWDHHLLHVRQTFEILRQHRFFVKASKCAFGQQELEYLGHIITSQGVKVDDNKIAAMVAWPQPTNISELRGFLGLTGYYRKFVKNYGIIARPLTNLLKKGQFGWHEEAERAFLALKRAMTTTPILAMPNFNESFTIETDASGEGIGAVLSQCGKPVAYMSRALGVAKKSWSTYAKEMLAIIEAIPNSNSGATKWVAKLLGYDYEITYKPGRENSAADALSRKQGSPVLQNIFFPQVSLWKEIIRAVEKDPYIQAKSRVATEQPGSSYTWCKGLLRYKGRIIVPNDTALRAKLLHEMHDTKVGGHSGVLRTFKKLRQQFYWPGMHGAVQNYVKGCEVCQKIKTETLVPAGLLQPLPIPCQVWDDISLDFIEGLPTSQGRDTIMVVVDRFSKSAHFLPLSHPFTAKNVAEKFVEGIIKLHGMPKSIVSDRDPIFISNFWQEFFKMSGTKLKLSSHTIHKQMAKRKSSTVALNSIYDVLFISGPGNGAVWALPPSIPTYKDGLSPVHEVDQQLMRRDELLRQLKVNLERSQNRMKQLADQRRRDITFNIGDWVLLKLHPYRQQTVFKRVHQKLASRFFGPYQILEKIGPVAYKLKLPTEARIHPVFHVSLLKSYQLNEDVNRERAETKRVELPPFSDDGVVILEPQTILDYRWLKQGTQLVEEGLVQWKHLPPEEATWESTTKLKEMFPRLDLEDKDPLVGGSNDRPRRSTRLRKPNPKYLG</sequence>
<dbReference type="InterPro" id="IPR012337">
    <property type="entry name" value="RNaseH-like_sf"/>
</dbReference>
<dbReference type="SUPFAM" id="SSF53098">
    <property type="entry name" value="Ribonuclease H-like"/>
    <property type="match status" value="1"/>
</dbReference>
<evidence type="ECO:0000313" key="20">
    <source>
        <dbReference type="Proteomes" id="UP000288805"/>
    </source>
</evidence>
<dbReference type="GO" id="GO:0006310">
    <property type="term" value="P:DNA recombination"/>
    <property type="evidence" value="ECO:0007669"/>
    <property type="project" value="UniProtKB-KW"/>
</dbReference>
<dbReference type="InterPro" id="IPR016197">
    <property type="entry name" value="Chromo-like_dom_sf"/>
</dbReference>
<dbReference type="FunFam" id="3.10.10.10:FF:000007">
    <property type="entry name" value="Retrovirus-related Pol polyprotein from transposon 17.6-like Protein"/>
    <property type="match status" value="1"/>
</dbReference>
<evidence type="ECO:0000259" key="18">
    <source>
        <dbReference type="PROSITE" id="PS50994"/>
    </source>
</evidence>
<dbReference type="InterPro" id="IPR021109">
    <property type="entry name" value="Peptidase_aspartic_dom_sf"/>
</dbReference>
<dbReference type="GO" id="GO:0004190">
    <property type="term" value="F:aspartic-type endopeptidase activity"/>
    <property type="evidence" value="ECO:0007669"/>
    <property type="project" value="UniProtKB-KW"/>
</dbReference>
<keyword evidence="2" id="KW-0808">Transferase</keyword>
<comment type="caution">
    <text evidence="19">The sequence shown here is derived from an EMBL/GenBank/DDBJ whole genome shotgun (WGS) entry which is preliminary data.</text>
</comment>
<dbReference type="InterPro" id="IPR043502">
    <property type="entry name" value="DNA/RNA_pol_sf"/>
</dbReference>
<keyword evidence="1" id="KW-0645">Protease</keyword>
<dbReference type="GO" id="GO:0006508">
    <property type="term" value="P:proteolysis"/>
    <property type="evidence" value="ECO:0007669"/>
    <property type="project" value="UniProtKB-KW"/>
</dbReference>
<dbReference type="SUPFAM" id="SSF54160">
    <property type="entry name" value="Chromo domain-like"/>
    <property type="match status" value="1"/>
</dbReference>
<keyword evidence="13" id="KW-0238">DNA-binding</keyword>
<evidence type="ECO:0000259" key="17">
    <source>
        <dbReference type="PROSITE" id="PS50878"/>
    </source>
</evidence>
<dbReference type="PROSITE" id="PS50878">
    <property type="entry name" value="RT_POL"/>
    <property type="match status" value="1"/>
</dbReference>
<dbReference type="GO" id="GO:0004519">
    <property type="term" value="F:endonuclease activity"/>
    <property type="evidence" value="ECO:0007669"/>
    <property type="project" value="UniProtKB-KW"/>
</dbReference>
<protein>
    <submittedName>
        <fullName evidence="19">Transposon Ty3-I Gag-Pol polyprotein</fullName>
    </submittedName>
</protein>
<dbReference type="CDD" id="cd00303">
    <property type="entry name" value="retropepsin_like"/>
    <property type="match status" value="1"/>
</dbReference>
<evidence type="ECO:0000313" key="19">
    <source>
        <dbReference type="EMBL" id="RVW11860.1"/>
    </source>
</evidence>
<keyword evidence="7" id="KW-0255">Endonuclease</keyword>
<keyword evidence="8" id="KW-0378">Hydrolase</keyword>
<keyword evidence="11" id="KW-0695">RNA-directed DNA polymerase</keyword>
<dbReference type="GO" id="GO:0003964">
    <property type="term" value="F:RNA-directed DNA polymerase activity"/>
    <property type="evidence" value="ECO:0007669"/>
    <property type="project" value="UniProtKB-KW"/>
</dbReference>
<dbReference type="Pfam" id="PF00385">
    <property type="entry name" value="Chromo"/>
    <property type="match status" value="1"/>
</dbReference>
<evidence type="ECO:0000256" key="15">
    <source>
        <dbReference type="ARBA" id="ARBA00023268"/>
    </source>
</evidence>
<dbReference type="Pfam" id="PF03732">
    <property type="entry name" value="Retrotrans_gag"/>
    <property type="match status" value="1"/>
</dbReference>
<dbReference type="EMBL" id="QGNW01002731">
    <property type="protein sequence ID" value="RVW11860.1"/>
    <property type="molecule type" value="Genomic_DNA"/>
</dbReference>
<evidence type="ECO:0000256" key="14">
    <source>
        <dbReference type="ARBA" id="ARBA00023172"/>
    </source>
</evidence>
<evidence type="ECO:0000256" key="1">
    <source>
        <dbReference type="ARBA" id="ARBA00022670"/>
    </source>
</evidence>
<dbReference type="InterPro" id="IPR036397">
    <property type="entry name" value="RNaseH_sf"/>
</dbReference>
<dbReference type="PANTHER" id="PTHR37984">
    <property type="entry name" value="PROTEIN CBG26694"/>
    <property type="match status" value="1"/>
</dbReference>
<dbReference type="PANTHER" id="PTHR37984:SF5">
    <property type="entry name" value="PROTEIN NYNRIN-LIKE"/>
    <property type="match status" value="1"/>
</dbReference>
<dbReference type="InterPro" id="IPR041588">
    <property type="entry name" value="Integrase_H2C2"/>
</dbReference>
<dbReference type="InterPro" id="IPR023780">
    <property type="entry name" value="Chromo_domain"/>
</dbReference>
<dbReference type="PROSITE" id="PS50994">
    <property type="entry name" value="INTEGRASE"/>
    <property type="match status" value="1"/>
</dbReference>
<evidence type="ECO:0000256" key="3">
    <source>
        <dbReference type="ARBA" id="ARBA00022695"/>
    </source>
</evidence>
<evidence type="ECO:0000256" key="11">
    <source>
        <dbReference type="ARBA" id="ARBA00022918"/>
    </source>
</evidence>
<dbReference type="Gene3D" id="3.10.10.10">
    <property type="entry name" value="HIV Type 1 Reverse Transcriptase, subunit A, domain 1"/>
    <property type="match status" value="1"/>
</dbReference>
<dbReference type="InterPro" id="IPR000477">
    <property type="entry name" value="RT_dom"/>
</dbReference>
<keyword evidence="4" id="KW-0540">Nuclease</keyword>
<dbReference type="FunFam" id="3.30.70.270:FF:000020">
    <property type="entry name" value="Transposon Tf2-6 polyprotein-like Protein"/>
    <property type="match status" value="1"/>
</dbReference>
<dbReference type="GO" id="GO:0003677">
    <property type="term" value="F:DNA binding"/>
    <property type="evidence" value="ECO:0007669"/>
    <property type="project" value="UniProtKB-KW"/>
</dbReference>
<evidence type="ECO:0000256" key="16">
    <source>
        <dbReference type="SAM" id="MobiDB-lite"/>
    </source>
</evidence>
<dbReference type="GO" id="GO:0015074">
    <property type="term" value="P:DNA integration"/>
    <property type="evidence" value="ECO:0007669"/>
    <property type="project" value="UniProtKB-KW"/>
</dbReference>
<evidence type="ECO:0000256" key="12">
    <source>
        <dbReference type="ARBA" id="ARBA00022932"/>
    </source>
</evidence>
<evidence type="ECO:0000256" key="9">
    <source>
        <dbReference type="ARBA" id="ARBA00022842"/>
    </source>
</evidence>
<reference evidence="19 20" key="1">
    <citation type="journal article" date="2018" name="PLoS Genet.">
        <title>Population sequencing reveals clonal diversity and ancestral inbreeding in the grapevine cultivar Chardonnay.</title>
        <authorList>
            <person name="Roach M.J."/>
            <person name="Johnson D.L."/>
            <person name="Bohlmann J."/>
            <person name="van Vuuren H.J."/>
            <person name="Jones S.J."/>
            <person name="Pretorius I.S."/>
            <person name="Schmidt S.A."/>
            <person name="Borneman A.R."/>
        </authorList>
    </citation>
    <scope>NUCLEOTIDE SEQUENCE [LARGE SCALE GENOMIC DNA]</scope>
    <source>
        <strain evidence="20">cv. Chardonnay</strain>
        <tissue evidence="19">Leaf</tissue>
    </source>
</reference>
<organism evidence="19 20">
    <name type="scientific">Vitis vinifera</name>
    <name type="common">Grape</name>
    <dbReference type="NCBI Taxonomy" id="29760"/>
    <lineage>
        <taxon>Eukaryota</taxon>
        <taxon>Viridiplantae</taxon>
        <taxon>Streptophyta</taxon>
        <taxon>Embryophyta</taxon>
        <taxon>Tracheophyta</taxon>
        <taxon>Spermatophyta</taxon>
        <taxon>Magnoliopsida</taxon>
        <taxon>eudicotyledons</taxon>
        <taxon>Gunneridae</taxon>
        <taxon>Pentapetalae</taxon>
        <taxon>rosids</taxon>
        <taxon>Vitales</taxon>
        <taxon>Vitaceae</taxon>
        <taxon>Viteae</taxon>
        <taxon>Vitis</taxon>
    </lineage>
</organism>
<keyword evidence="12" id="KW-0239">DNA-directed DNA polymerase</keyword>
<dbReference type="Gene3D" id="3.30.420.10">
    <property type="entry name" value="Ribonuclease H-like superfamily/Ribonuclease H"/>
    <property type="match status" value="1"/>
</dbReference>
<dbReference type="GO" id="GO:0003887">
    <property type="term" value="F:DNA-directed DNA polymerase activity"/>
    <property type="evidence" value="ECO:0007669"/>
    <property type="project" value="UniProtKB-KW"/>
</dbReference>
<dbReference type="Pfam" id="PF17919">
    <property type="entry name" value="RT_RNaseH_2"/>
    <property type="match status" value="1"/>
</dbReference>
<gene>
    <name evidence="19" type="primary">TY3B-I_520</name>
    <name evidence="19" type="ORF">CK203_085636</name>
</gene>
<feature type="domain" description="Reverse transcriptase" evidence="17">
    <location>
        <begin position="473"/>
        <end position="652"/>
    </location>
</feature>
<dbReference type="GO" id="GO:0046872">
    <property type="term" value="F:metal ion binding"/>
    <property type="evidence" value="ECO:0007669"/>
    <property type="project" value="UniProtKB-KW"/>
</dbReference>
<feature type="domain" description="Integrase catalytic" evidence="18">
    <location>
        <begin position="961"/>
        <end position="1078"/>
    </location>
</feature>
<evidence type="ECO:0000256" key="2">
    <source>
        <dbReference type="ARBA" id="ARBA00022679"/>
    </source>
</evidence>
<feature type="region of interest" description="Disordered" evidence="16">
    <location>
        <begin position="1301"/>
        <end position="1329"/>
    </location>
</feature>
<keyword evidence="15" id="KW-0511">Multifunctional enzyme</keyword>
<feature type="region of interest" description="Disordered" evidence="16">
    <location>
        <begin position="12"/>
        <end position="31"/>
    </location>
</feature>
<dbReference type="InterPro" id="IPR050951">
    <property type="entry name" value="Retrovirus_Pol_polyprotein"/>
</dbReference>
<keyword evidence="3" id="KW-0548">Nucleotidyltransferase</keyword>
<dbReference type="Pfam" id="PF17921">
    <property type="entry name" value="Integrase_H2C2"/>
    <property type="match status" value="1"/>
</dbReference>
<evidence type="ECO:0000256" key="8">
    <source>
        <dbReference type="ARBA" id="ARBA00022801"/>
    </source>
</evidence>
<evidence type="ECO:0000256" key="4">
    <source>
        <dbReference type="ARBA" id="ARBA00022722"/>
    </source>
</evidence>
<evidence type="ECO:0000256" key="7">
    <source>
        <dbReference type="ARBA" id="ARBA00022759"/>
    </source>
</evidence>
<evidence type="ECO:0000256" key="10">
    <source>
        <dbReference type="ARBA" id="ARBA00022908"/>
    </source>
</evidence>
<feature type="compositionally biased region" description="Basic residues" evidence="16">
    <location>
        <begin position="1316"/>
        <end position="1329"/>
    </location>
</feature>
<keyword evidence="5" id="KW-0479">Metal-binding</keyword>
<proteinExistence type="predicted"/>
<dbReference type="Gene3D" id="1.10.340.70">
    <property type="match status" value="1"/>
</dbReference>
<keyword evidence="14" id="KW-0233">DNA recombination</keyword>
<dbReference type="InterPro" id="IPR005162">
    <property type="entry name" value="Retrotrans_gag_dom"/>
</dbReference>
<dbReference type="Pfam" id="PF24626">
    <property type="entry name" value="SH3_Tf2-1"/>
    <property type="match status" value="1"/>
</dbReference>
<dbReference type="Gene3D" id="3.30.70.270">
    <property type="match status" value="2"/>
</dbReference>
<dbReference type="InterPro" id="IPR043128">
    <property type="entry name" value="Rev_trsase/Diguanyl_cyclase"/>
</dbReference>
<dbReference type="Proteomes" id="UP000288805">
    <property type="component" value="Unassembled WGS sequence"/>
</dbReference>
<dbReference type="InterPro" id="IPR056924">
    <property type="entry name" value="SH3_Tf2-1"/>
</dbReference>
<accession>A0A438BLQ8</accession>
<evidence type="ECO:0000256" key="13">
    <source>
        <dbReference type="ARBA" id="ARBA00023125"/>
    </source>
</evidence>
<dbReference type="Gene3D" id="2.40.70.10">
    <property type="entry name" value="Acid Proteases"/>
    <property type="match status" value="1"/>
</dbReference>
<evidence type="ECO:0000256" key="5">
    <source>
        <dbReference type="ARBA" id="ARBA00022723"/>
    </source>
</evidence>